<dbReference type="PANTHER" id="PTHR47510:SF3">
    <property type="entry name" value="ENDO_EXONUCLEASE_PHOSPHATASE DOMAIN-CONTAINING PROTEIN"/>
    <property type="match status" value="1"/>
</dbReference>
<name>A0AAV5EM72_ELECO</name>
<dbReference type="AlphaFoldDB" id="A0AAV5EM72"/>
<reference evidence="1" key="1">
    <citation type="journal article" date="2018" name="DNA Res.">
        <title>Multiple hybrid de novo genome assembly of finger millet, an orphan allotetraploid crop.</title>
        <authorList>
            <person name="Hatakeyama M."/>
            <person name="Aluri S."/>
            <person name="Balachadran M.T."/>
            <person name="Sivarajan S.R."/>
            <person name="Patrignani A."/>
            <person name="Gruter S."/>
            <person name="Poveda L."/>
            <person name="Shimizu-Inatsugi R."/>
            <person name="Baeten J."/>
            <person name="Francoijs K.J."/>
            <person name="Nataraja K.N."/>
            <person name="Reddy Y.A.N."/>
            <person name="Phadnis S."/>
            <person name="Ravikumar R.L."/>
            <person name="Schlapbach R."/>
            <person name="Sreeman S.M."/>
            <person name="Shimizu K.K."/>
        </authorList>
    </citation>
    <scope>NUCLEOTIDE SEQUENCE</scope>
</reference>
<dbReference type="EMBL" id="BQKI01000076">
    <property type="protein sequence ID" value="GJN23795.1"/>
    <property type="molecule type" value="Genomic_DNA"/>
</dbReference>
<sequence>MFVLRPLPTKDNQVAIGGVSVQLRKKEAYINVPLKIGSETRKEGWFYCDNPPLSLVSLVSKAIPLAQIGYSERLDSTDPQVVALLKKIADLKVEGVDGITIAKSFIIRQVQPLKLQCHPAWDYVNEDECVEQRYGNNSGQETKWKGQKVKEVEDTGFKLWYTGTTLGRNGVGILIDWSLKDGVIDVRRHGLSESTKSQFWKDLDSMVSAIPISEKLFIGGDLNGHVRTSNVGFEWIHGGFGYGSRNQEGENILNWALAYDLAIKEKKECFKRLHLDKTAANIEGYKIAKRAAKRAVSVAKGQAYDNLYQRLGTKEGEKDIYRMSRIREQKTRDINQIKCIKDGIDRLLVRDEEIKDRWREYFDKLFNGEMEGPIFELDDSFDNNNRRFVRRIQEAEIEQALKRMKSGKSMGPDGIPIEVWRCLGGRAIVWLTNLFNLIFRSNKMPEEWRRSIVIPIFKNKGDVQSCTNYRGKLMSHTMKLWESYRASPKKSDKCDTKPIWVHAWKIDHGGDFLNATSDGEISGAKEGLTHGLY</sequence>
<dbReference type="Gene3D" id="3.60.10.10">
    <property type="entry name" value="Endonuclease/exonuclease/phosphatase"/>
    <property type="match status" value="1"/>
</dbReference>
<dbReference type="Proteomes" id="UP001054889">
    <property type="component" value="Unassembled WGS sequence"/>
</dbReference>
<proteinExistence type="predicted"/>
<gene>
    <name evidence="1" type="primary">gb11476</name>
    <name evidence="1" type="ORF">PR202_gb11476</name>
</gene>
<keyword evidence="2" id="KW-1185">Reference proteome</keyword>
<accession>A0AAV5EM72</accession>
<reference evidence="1" key="2">
    <citation type="submission" date="2021-12" db="EMBL/GenBank/DDBJ databases">
        <title>Resequencing data analysis of finger millet.</title>
        <authorList>
            <person name="Hatakeyama M."/>
            <person name="Aluri S."/>
            <person name="Balachadran M.T."/>
            <person name="Sivarajan S.R."/>
            <person name="Poveda L."/>
            <person name="Shimizu-Inatsugi R."/>
            <person name="Schlapbach R."/>
            <person name="Sreeman S.M."/>
            <person name="Shimizu K.K."/>
        </authorList>
    </citation>
    <scope>NUCLEOTIDE SEQUENCE</scope>
</reference>
<comment type="caution">
    <text evidence="1">The sequence shown here is derived from an EMBL/GenBank/DDBJ whole genome shotgun (WGS) entry which is preliminary data.</text>
</comment>
<dbReference type="PANTHER" id="PTHR47510">
    <property type="entry name" value="REVERSE TRANSCRIPTASE DOMAIN-CONTAINING PROTEIN"/>
    <property type="match status" value="1"/>
</dbReference>
<evidence type="ECO:0000313" key="2">
    <source>
        <dbReference type="Proteomes" id="UP001054889"/>
    </source>
</evidence>
<dbReference type="InterPro" id="IPR036691">
    <property type="entry name" value="Endo/exonu/phosph_ase_sf"/>
</dbReference>
<organism evidence="1 2">
    <name type="scientific">Eleusine coracana subsp. coracana</name>
    <dbReference type="NCBI Taxonomy" id="191504"/>
    <lineage>
        <taxon>Eukaryota</taxon>
        <taxon>Viridiplantae</taxon>
        <taxon>Streptophyta</taxon>
        <taxon>Embryophyta</taxon>
        <taxon>Tracheophyta</taxon>
        <taxon>Spermatophyta</taxon>
        <taxon>Magnoliopsida</taxon>
        <taxon>Liliopsida</taxon>
        <taxon>Poales</taxon>
        <taxon>Poaceae</taxon>
        <taxon>PACMAD clade</taxon>
        <taxon>Chloridoideae</taxon>
        <taxon>Cynodonteae</taxon>
        <taxon>Eleusininae</taxon>
        <taxon>Eleusine</taxon>
    </lineage>
</organism>
<evidence type="ECO:0000313" key="1">
    <source>
        <dbReference type="EMBL" id="GJN23795.1"/>
    </source>
</evidence>
<protein>
    <submittedName>
        <fullName evidence="1">Uncharacterized protein</fullName>
    </submittedName>
</protein>